<dbReference type="AlphaFoldDB" id="A0A6P8HBC3"/>
<feature type="transmembrane region" description="Helical" evidence="2">
    <location>
        <begin position="68"/>
        <end position="90"/>
    </location>
</feature>
<keyword evidence="3" id="KW-1185">Reference proteome</keyword>
<accession>A0A6P8HBC3</accession>
<gene>
    <name evidence="4" type="primary">LOC116290074</name>
</gene>
<evidence type="ECO:0000313" key="4">
    <source>
        <dbReference type="RefSeq" id="XP_031552916.1"/>
    </source>
</evidence>
<evidence type="ECO:0000256" key="2">
    <source>
        <dbReference type="SAM" id="Phobius"/>
    </source>
</evidence>
<evidence type="ECO:0000313" key="3">
    <source>
        <dbReference type="Proteomes" id="UP000515163"/>
    </source>
</evidence>
<feature type="transmembrane region" description="Helical" evidence="2">
    <location>
        <begin position="6"/>
        <end position="32"/>
    </location>
</feature>
<reference evidence="4" key="1">
    <citation type="submission" date="2025-08" db="UniProtKB">
        <authorList>
            <consortium name="RefSeq"/>
        </authorList>
    </citation>
    <scope>IDENTIFICATION</scope>
    <source>
        <tissue evidence="4">Tentacle</tissue>
    </source>
</reference>
<dbReference type="KEGG" id="aten:116290074"/>
<sequence>MAMINTYLGFSIVATVFAGVLLICYGLGVSYITRSRPSCTRYVHTNCDYSPYRCDIERVTDSECQISVGLGAMIIIFAVIEFGVGIWSSICCCMGCDGCCCDTSTPRQMGQIVYLQTQEGPVAAYVMTQGPNGMPVAVPAMTGGPVYPAPNQSVGGQGYVMQNRPQGATAVTTTQYDQGDVTNSGDQQPSGKTTGASSEPPPVYMP</sequence>
<feature type="compositionally biased region" description="Polar residues" evidence="1">
    <location>
        <begin position="167"/>
        <end position="197"/>
    </location>
</feature>
<dbReference type="RefSeq" id="XP_031552916.1">
    <property type="nucleotide sequence ID" value="XM_031697056.1"/>
</dbReference>
<organism evidence="3 4">
    <name type="scientific">Actinia tenebrosa</name>
    <name type="common">Australian red waratah sea anemone</name>
    <dbReference type="NCBI Taxonomy" id="6105"/>
    <lineage>
        <taxon>Eukaryota</taxon>
        <taxon>Metazoa</taxon>
        <taxon>Cnidaria</taxon>
        <taxon>Anthozoa</taxon>
        <taxon>Hexacorallia</taxon>
        <taxon>Actiniaria</taxon>
        <taxon>Actiniidae</taxon>
        <taxon>Actinia</taxon>
    </lineage>
</organism>
<protein>
    <submittedName>
        <fullName evidence="4">Uncharacterized protein LOC116290074</fullName>
    </submittedName>
</protein>
<dbReference type="Proteomes" id="UP000515163">
    <property type="component" value="Unplaced"/>
</dbReference>
<dbReference type="GeneID" id="116290074"/>
<evidence type="ECO:0000256" key="1">
    <source>
        <dbReference type="SAM" id="MobiDB-lite"/>
    </source>
</evidence>
<dbReference type="OrthoDB" id="10353096at2759"/>
<keyword evidence="2" id="KW-0472">Membrane</keyword>
<feature type="region of interest" description="Disordered" evidence="1">
    <location>
        <begin position="167"/>
        <end position="206"/>
    </location>
</feature>
<keyword evidence="2" id="KW-1133">Transmembrane helix</keyword>
<keyword evidence="2" id="KW-0812">Transmembrane</keyword>
<proteinExistence type="predicted"/>
<name>A0A6P8HBC3_ACTTE</name>
<dbReference type="InParanoid" id="A0A6P8HBC3"/>